<dbReference type="InterPro" id="IPR033932">
    <property type="entry name" value="YtcJ-like"/>
</dbReference>
<dbReference type="GO" id="GO:0016810">
    <property type="term" value="F:hydrolase activity, acting on carbon-nitrogen (but not peptide) bonds"/>
    <property type="evidence" value="ECO:0007669"/>
    <property type="project" value="InterPro"/>
</dbReference>
<sequence>MRVILINGKIYVEKNRFCEGLLIEKGIIKEIGSNDQIGKLKGDKVIDLQGKTVLPGFNDSHLHLSGIGAAMFNCNLMGTNSIEEVIQRGINFLRENPNLQVLYGRGWNQDYFIFGEKRLLIKEDLDRISREIPIIFDRVCGHLSVGNTRALELLGVNSNTIVNGGTIELDEKGKPNGIFTESAVALLYSLIPPKSYKDREMEFLKAQDYLLSLGVTSVQSCDVVVDSTNRESECMFNIIKGLYKEKKLKIRYSHQFNYQRIEDFHRYIDGELKSEGYDDIYLSKGGLKLFCDGSLGARTALMLEDYKDAPGNKGVEVLTERELSNFVKLATENKIRVVIHAIGNGAVQRVINVYKDSIEKWGNKDNYLRHGIIHCQITTREQLKKIAKLKIPVMYQPIFLDYDRKIVKERVGEDLANTSYAFNTLYKLGAPISFGTDGPVENCNPFINLYFAVTRGGFNLGEKMKLEDAIDVYTLGSAFNEHKERVKGRLKPGYVGDLILLDKDIFKIPEEEIKDIKVQMTMVNGEIIYQR</sequence>
<protein>
    <recommendedName>
        <fullName evidence="1">Amidohydrolase 3 domain-containing protein</fullName>
    </recommendedName>
</protein>
<dbReference type="InterPro" id="IPR013108">
    <property type="entry name" value="Amidohydro_3"/>
</dbReference>
<reference evidence="3" key="1">
    <citation type="submission" date="2016-10" db="EMBL/GenBank/DDBJ databases">
        <authorList>
            <person name="Varghese N."/>
            <person name="Submissions S."/>
        </authorList>
    </citation>
    <scope>NUCLEOTIDE SEQUENCE [LARGE SCALE GENOMIC DNA]</scope>
    <source>
        <strain evidence="3">DSM 13577</strain>
    </source>
</reference>
<dbReference type="CDD" id="cd01300">
    <property type="entry name" value="YtcJ_like"/>
    <property type="match status" value="1"/>
</dbReference>
<evidence type="ECO:0000313" key="3">
    <source>
        <dbReference type="Proteomes" id="UP000243819"/>
    </source>
</evidence>
<evidence type="ECO:0000313" key="2">
    <source>
        <dbReference type="EMBL" id="SES83264.1"/>
    </source>
</evidence>
<organism evidence="2 3">
    <name type="scientific">Anaerobranca gottschalkii DSM 13577</name>
    <dbReference type="NCBI Taxonomy" id="1120990"/>
    <lineage>
        <taxon>Bacteria</taxon>
        <taxon>Bacillati</taxon>
        <taxon>Bacillota</taxon>
        <taxon>Clostridia</taxon>
        <taxon>Eubacteriales</taxon>
        <taxon>Proteinivoracaceae</taxon>
        <taxon>Anaerobranca</taxon>
    </lineage>
</organism>
<dbReference type="STRING" id="1120990.SAMN03080614_101135"/>
<keyword evidence="3" id="KW-1185">Reference proteome</keyword>
<dbReference type="SUPFAM" id="SSF51556">
    <property type="entry name" value="Metallo-dependent hydrolases"/>
    <property type="match status" value="1"/>
</dbReference>
<dbReference type="InterPro" id="IPR032466">
    <property type="entry name" value="Metal_Hydrolase"/>
</dbReference>
<evidence type="ECO:0000259" key="1">
    <source>
        <dbReference type="Pfam" id="PF07969"/>
    </source>
</evidence>
<dbReference type="EMBL" id="FOIF01000011">
    <property type="protein sequence ID" value="SES83264.1"/>
    <property type="molecule type" value="Genomic_DNA"/>
</dbReference>
<dbReference type="Pfam" id="PF07969">
    <property type="entry name" value="Amidohydro_3"/>
    <property type="match status" value="1"/>
</dbReference>
<dbReference type="PANTHER" id="PTHR22642:SF2">
    <property type="entry name" value="PROTEIN LONG AFTER FAR-RED 3"/>
    <property type="match status" value="1"/>
</dbReference>
<dbReference type="SUPFAM" id="SSF51338">
    <property type="entry name" value="Composite domain of metallo-dependent hydrolases"/>
    <property type="match status" value="1"/>
</dbReference>
<dbReference type="Proteomes" id="UP000243819">
    <property type="component" value="Unassembled WGS sequence"/>
</dbReference>
<dbReference type="Gene3D" id="2.30.40.10">
    <property type="entry name" value="Urease, subunit C, domain 1"/>
    <property type="match status" value="1"/>
</dbReference>
<dbReference type="AlphaFoldDB" id="A0A1H9ZNC9"/>
<dbReference type="OrthoDB" id="9767366at2"/>
<dbReference type="Gene3D" id="3.10.310.70">
    <property type="match status" value="1"/>
</dbReference>
<name>A0A1H9ZNC9_9FIRM</name>
<feature type="domain" description="Amidohydrolase 3" evidence="1">
    <location>
        <begin position="44"/>
        <end position="529"/>
    </location>
</feature>
<accession>A0A1H9ZNC9</accession>
<dbReference type="InterPro" id="IPR011059">
    <property type="entry name" value="Metal-dep_hydrolase_composite"/>
</dbReference>
<dbReference type="Gene3D" id="3.20.20.140">
    <property type="entry name" value="Metal-dependent hydrolases"/>
    <property type="match status" value="1"/>
</dbReference>
<proteinExistence type="predicted"/>
<dbReference type="PANTHER" id="PTHR22642">
    <property type="entry name" value="IMIDAZOLONEPROPIONASE"/>
    <property type="match status" value="1"/>
</dbReference>
<dbReference type="RefSeq" id="WP_091349698.1">
    <property type="nucleotide sequence ID" value="NZ_FOIF01000011.1"/>
</dbReference>
<gene>
    <name evidence="2" type="ORF">SAMN03080614_101135</name>
</gene>